<feature type="domain" description="GINS subunit" evidence="7">
    <location>
        <begin position="179"/>
        <end position="260"/>
    </location>
</feature>
<evidence type="ECO:0000313" key="9">
    <source>
        <dbReference type="EMBL" id="WVN86322.1"/>
    </source>
</evidence>
<dbReference type="CDD" id="cd11711">
    <property type="entry name" value="GINS_A_Sld5"/>
    <property type="match status" value="1"/>
</dbReference>
<reference evidence="9" key="1">
    <citation type="submission" date="2016-06" db="EMBL/GenBank/DDBJ databases">
        <authorList>
            <person name="Cuomo C."/>
            <person name="Litvintseva A."/>
            <person name="Heitman J."/>
            <person name="Chen Y."/>
            <person name="Sun S."/>
            <person name="Springer D."/>
            <person name="Dromer F."/>
            <person name="Young S."/>
            <person name="Zeng Q."/>
            <person name="Chapman S."/>
            <person name="Gujja S."/>
            <person name="Saif S."/>
            <person name="Birren B."/>
        </authorList>
    </citation>
    <scope>NUCLEOTIDE SEQUENCE</scope>
    <source>
        <strain evidence="9">CBS 7841</strain>
    </source>
</reference>
<dbReference type="SUPFAM" id="SSF160059">
    <property type="entry name" value="PriA/YqbF domain"/>
    <property type="match status" value="1"/>
</dbReference>
<proteinExistence type="inferred from homology"/>
<dbReference type="Pfam" id="PF16922">
    <property type="entry name" value="SLD5_C"/>
    <property type="match status" value="1"/>
</dbReference>
<evidence type="ECO:0000256" key="3">
    <source>
        <dbReference type="ARBA" id="ARBA00014804"/>
    </source>
</evidence>
<dbReference type="RefSeq" id="XP_066067022.1">
    <property type="nucleotide sequence ID" value="XM_066210925.1"/>
</dbReference>
<dbReference type="InterPro" id="IPR008591">
    <property type="entry name" value="GINS_Sld5"/>
</dbReference>
<reference evidence="9" key="3">
    <citation type="submission" date="2024-01" db="EMBL/GenBank/DDBJ databases">
        <authorList>
            <person name="Coelho M.A."/>
            <person name="David-Palma M."/>
            <person name="Shea T."/>
            <person name="Sun S."/>
            <person name="Cuomo C.A."/>
            <person name="Heitman J."/>
        </authorList>
    </citation>
    <scope>NUCLEOTIDE SEQUENCE</scope>
    <source>
        <strain evidence="9">CBS 7841</strain>
    </source>
</reference>
<name>A0A1E3IW22_9TREE</name>
<protein>
    <recommendedName>
        <fullName evidence="3">DNA replication complex GINS protein SLD5</fullName>
    </recommendedName>
</protein>
<comment type="similarity">
    <text evidence="2">Belongs to the GINS4/SLD5 family.</text>
</comment>
<dbReference type="VEuPathDB" id="FungiDB:L203_01155"/>
<dbReference type="PANTHER" id="PTHR21206">
    <property type="entry name" value="SLD5 PROTEIN"/>
    <property type="match status" value="1"/>
</dbReference>
<feature type="region of interest" description="Disordered" evidence="6">
    <location>
        <begin position="64"/>
        <end position="83"/>
    </location>
</feature>
<dbReference type="SUPFAM" id="SSF158573">
    <property type="entry name" value="GINS helical bundle-like"/>
    <property type="match status" value="1"/>
</dbReference>
<dbReference type="InterPro" id="IPR021151">
    <property type="entry name" value="GINS_A"/>
</dbReference>
<dbReference type="OrthoDB" id="338231at2759"/>
<evidence type="ECO:0000256" key="6">
    <source>
        <dbReference type="SAM" id="MobiDB-lite"/>
    </source>
</evidence>
<dbReference type="KEGG" id="cdep:91085698"/>
<evidence type="ECO:0000256" key="1">
    <source>
        <dbReference type="ARBA" id="ARBA00004123"/>
    </source>
</evidence>
<sequence length="341" mass="38806">MAFFSDTDDSPSRNSRPSRNPSTTPSDSFLGRLRSIASPTIPNTQLQHSSSSTHKRGVKRLASEYRQGDLGEPSTTDGLSFESTQQTDIADPYAFASSSNLPSRFGMSDMLGNLGEEQRNAEDNSGMDWEHIDEEMGLEDIDDARRLGMAWTKERGTVDIMQWEGELMDTVLDKLEQQQKMVTALRSDPQTSEEEHFKLVLVQTELERVKYLVRSYLRVRLHKIERYAYHITLSPEMHNLLSGAELSHAQRYTELLHTHFQHSVLDSLPETFRRLDEAYGDGLSMIVKPNKQTPVLIYVRQDCGEIILESGDQATLAKGTTHLVRYSLIERWVNLGWVEVL</sequence>
<comment type="subcellular location">
    <subcellularLocation>
        <location evidence="1">Nucleus</location>
    </subcellularLocation>
</comment>
<evidence type="ECO:0000256" key="2">
    <source>
        <dbReference type="ARBA" id="ARBA00008187"/>
    </source>
</evidence>
<dbReference type="Proteomes" id="UP000094043">
    <property type="component" value="Chromosome 2"/>
</dbReference>
<dbReference type="Gene3D" id="1.20.58.1030">
    <property type="match status" value="1"/>
</dbReference>
<keyword evidence="4" id="KW-0235">DNA replication</keyword>
<reference evidence="9" key="2">
    <citation type="journal article" date="2022" name="Elife">
        <title>Obligate sexual reproduction of a homothallic fungus closely related to the Cryptococcus pathogenic species complex.</title>
        <authorList>
            <person name="Passer A.R."/>
            <person name="Clancey S.A."/>
            <person name="Shea T."/>
            <person name="David-Palma M."/>
            <person name="Averette A.F."/>
            <person name="Boekhout T."/>
            <person name="Porcel B.M."/>
            <person name="Nowrousian M."/>
            <person name="Cuomo C.A."/>
            <person name="Sun S."/>
            <person name="Heitman J."/>
            <person name="Coelho M.A."/>
        </authorList>
    </citation>
    <scope>NUCLEOTIDE SEQUENCE</scope>
    <source>
        <strain evidence="9">CBS 7841</strain>
    </source>
</reference>
<dbReference type="InterPro" id="IPR031633">
    <property type="entry name" value="SLD5_C"/>
</dbReference>
<dbReference type="CDD" id="cd21692">
    <property type="entry name" value="GINS_B_Sld5"/>
    <property type="match status" value="1"/>
</dbReference>
<accession>A0A1E3IW22</accession>
<dbReference type="AlphaFoldDB" id="A0A1E3IW22"/>
<keyword evidence="5" id="KW-0539">Nucleus</keyword>
<feature type="compositionally biased region" description="Polar residues" evidence="6">
    <location>
        <begin position="37"/>
        <end position="52"/>
    </location>
</feature>
<gene>
    <name evidence="9" type="ORF">L203_101485</name>
</gene>
<dbReference type="GO" id="GO:0000727">
    <property type="term" value="P:double-strand break repair via break-induced replication"/>
    <property type="evidence" value="ECO:0007669"/>
    <property type="project" value="TreeGrafter"/>
</dbReference>
<feature type="domain" description="DNA replication complex GINS protein SLD5 C-terminal" evidence="8">
    <location>
        <begin position="289"/>
        <end position="340"/>
    </location>
</feature>
<dbReference type="GO" id="GO:0006261">
    <property type="term" value="P:DNA-templated DNA replication"/>
    <property type="evidence" value="ECO:0007669"/>
    <property type="project" value="InterPro"/>
</dbReference>
<dbReference type="GeneID" id="91085698"/>
<dbReference type="Pfam" id="PF05916">
    <property type="entry name" value="Sld5"/>
    <property type="match status" value="1"/>
</dbReference>
<keyword evidence="10" id="KW-1185">Reference proteome</keyword>
<evidence type="ECO:0000256" key="5">
    <source>
        <dbReference type="ARBA" id="ARBA00023242"/>
    </source>
</evidence>
<dbReference type="PANTHER" id="PTHR21206:SF0">
    <property type="entry name" value="DNA REPLICATION COMPLEX GINS PROTEIN SLD5"/>
    <property type="match status" value="1"/>
</dbReference>
<evidence type="ECO:0000259" key="7">
    <source>
        <dbReference type="Pfam" id="PF05916"/>
    </source>
</evidence>
<feature type="region of interest" description="Disordered" evidence="6">
    <location>
        <begin position="1"/>
        <end position="57"/>
    </location>
</feature>
<organism evidence="9 10">
    <name type="scientific">Cryptococcus depauperatus CBS 7841</name>
    <dbReference type="NCBI Taxonomy" id="1295531"/>
    <lineage>
        <taxon>Eukaryota</taxon>
        <taxon>Fungi</taxon>
        <taxon>Dikarya</taxon>
        <taxon>Basidiomycota</taxon>
        <taxon>Agaricomycotina</taxon>
        <taxon>Tremellomycetes</taxon>
        <taxon>Tremellales</taxon>
        <taxon>Cryptococcaceae</taxon>
        <taxon>Cryptococcus</taxon>
    </lineage>
</organism>
<evidence type="ECO:0000259" key="8">
    <source>
        <dbReference type="Pfam" id="PF16922"/>
    </source>
</evidence>
<dbReference type="InterPro" id="IPR036224">
    <property type="entry name" value="GINS_bundle-like_dom_sf"/>
</dbReference>
<dbReference type="GO" id="GO:0000811">
    <property type="term" value="C:GINS complex"/>
    <property type="evidence" value="ECO:0007669"/>
    <property type="project" value="TreeGrafter"/>
</dbReference>
<dbReference type="InterPro" id="IPR038749">
    <property type="entry name" value="Sld5_GINS_A"/>
</dbReference>
<evidence type="ECO:0000313" key="10">
    <source>
        <dbReference type="Proteomes" id="UP000094043"/>
    </source>
</evidence>
<evidence type="ECO:0000256" key="4">
    <source>
        <dbReference type="ARBA" id="ARBA00022705"/>
    </source>
</evidence>
<dbReference type="EMBL" id="CP143785">
    <property type="protein sequence ID" value="WVN86322.1"/>
    <property type="molecule type" value="Genomic_DNA"/>
</dbReference>
<feature type="compositionally biased region" description="Polar residues" evidence="6">
    <location>
        <begin position="73"/>
        <end position="83"/>
    </location>
</feature>
<feature type="compositionally biased region" description="Low complexity" evidence="6">
    <location>
        <begin position="12"/>
        <end position="28"/>
    </location>
</feature>